<dbReference type="SUPFAM" id="SSF52743">
    <property type="entry name" value="Subtilisin-like"/>
    <property type="match status" value="1"/>
</dbReference>
<dbReference type="RefSeq" id="XP_005644371.1">
    <property type="nucleotide sequence ID" value="XM_005644314.1"/>
</dbReference>
<evidence type="ECO:0000256" key="1">
    <source>
        <dbReference type="ARBA" id="ARBA00011073"/>
    </source>
</evidence>
<dbReference type="Proteomes" id="UP000007264">
    <property type="component" value="Unassembled WGS sequence"/>
</dbReference>
<feature type="active site" description="Charge relay system" evidence="5 6">
    <location>
        <position position="228"/>
    </location>
</feature>
<dbReference type="PRINTS" id="PR00723">
    <property type="entry name" value="SUBTILISIN"/>
</dbReference>
<protein>
    <submittedName>
        <fullName evidence="8">Subtilisin-like protein</fullName>
    </submittedName>
</protein>
<dbReference type="EMBL" id="AGSI01000017">
    <property type="protein sequence ID" value="EIE19827.1"/>
    <property type="molecule type" value="Genomic_DNA"/>
</dbReference>
<accession>I0YN58</accession>
<evidence type="ECO:0000313" key="9">
    <source>
        <dbReference type="Proteomes" id="UP000007264"/>
    </source>
</evidence>
<comment type="caution">
    <text evidence="8">The sequence shown here is derived from an EMBL/GenBank/DDBJ whole genome shotgun (WGS) entry which is preliminary data.</text>
</comment>
<feature type="non-terminal residue" evidence="8">
    <location>
        <position position="1"/>
    </location>
</feature>
<dbReference type="PANTHER" id="PTHR43806:SF14">
    <property type="entry name" value="TRIPEPTIDYL-PEPTIDASE 2"/>
    <property type="match status" value="1"/>
</dbReference>
<keyword evidence="3 6" id="KW-0378">Hydrolase</keyword>
<dbReference type="GO" id="GO:0006508">
    <property type="term" value="P:proteolysis"/>
    <property type="evidence" value="ECO:0007669"/>
    <property type="project" value="UniProtKB-KW"/>
</dbReference>
<keyword evidence="9" id="KW-1185">Reference proteome</keyword>
<feature type="active site" description="Charge relay system" evidence="5 6">
    <location>
        <position position="12"/>
    </location>
</feature>
<reference evidence="8 9" key="1">
    <citation type="journal article" date="2012" name="Genome Biol.">
        <title>The genome of the polar eukaryotic microalga coccomyxa subellipsoidea reveals traits of cold adaptation.</title>
        <authorList>
            <person name="Blanc G."/>
            <person name="Agarkova I."/>
            <person name="Grimwood J."/>
            <person name="Kuo A."/>
            <person name="Brueggeman A."/>
            <person name="Dunigan D."/>
            <person name="Gurnon J."/>
            <person name="Ladunga I."/>
            <person name="Lindquist E."/>
            <person name="Lucas S."/>
            <person name="Pangilinan J."/>
            <person name="Proschold T."/>
            <person name="Salamov A."/>
            <person name="Schmutz J."/>
            <person name="Weeks D."/>
            <person name="Yamada T."/>
            <person name="Claverie J.M."/>
            <person name="Grigoriev I."/>
            <person name="Van Etten J."/>
            <person name="Lomsadze A."/>
            <person name="Borodovsky M."/>
        </authorList>
    </citation>
    <scope>NUCLEOTIDE SEQUENCE [LARGE SCALE GENOMIC DNA]</scope>
    <source>
        <strain evidence="8 9">C-169</strain>
    </source>
</reference>
<dbReference type="InterPro" id="IPR050131">
    <property type="entry name" value="Peptidase_S8_subtilisin-like"/>
</dbReference>
<dbReference type="PROSITE" id="PS00138">
    <property type="entry name" value="SUBTILASE_SER"/>
    <property type="match status" value="1"/>
</dbReference>
<dbReference type="InterPro" id="IPR015500">
    <property type="entry name" value="Peptidase_S8_subtilisin-rel"/>
</dbReference>
<organism evidence="8 9">
    <name type="scientific">Coccomyxa subellipsoidea (strain C-169)</name>
    <name type="common">Green microalga</name>
    <dbReference type="NCBI Taxonomy" id="574566"/>
    <lineage>
        <taxon>Eukaryota</taxon>
        <taxon>Viridiplantae</taxon>
        <taxon>Chlorophyta</taxon>
        <taxon>core chlorophytes</taxon>
        <taxon>Trebouxiophyceae</taxon>
        <taxon>Trebouxiophyceae incertae sedis</taxon>
        <taxon>Coccomyxaceae</taxon>
        <taxon>Coccomyxa</taxon>
        <taxon>Coccomyxa subellipsoidea</taxon>
    </lineage>
</organism>
<evidence type="ECO:0000256" key="6">
    <source>
        <dbReference type="PROSITE-ProRule" id="PRU01240"/>
    </source>
</evidence>
<proteinExistence type="inferred from homology"/>
<dbReference type="Gene3D" id="3.40.50.200">
    <property type="entry name" value="Peptidase S8/S53 domain"/>
    <property type="match status" value="1"/>
</dbReference>
<dbReference type="InterPro" id="IPR034193">
    <property type="entry name" value="PCSK9_ProteinaseK-like"/>
</dbReference>
<evidence type="ECO:0000256" key="2">
    <source>
        <dbReference type="ARBA" id="ARBA00022670"/>
    </source>
</evidence>
<dbReference type="AlphaFoldDB" id="I0YN58"/>
<dbReference type="InterPro" id="IPR036852">
    <property type="entry name" value="Peptidase_S8/S53_dom_sf"/>
</dbReference>
<evidence type="ECO:0000256" key="3">
    <source>
        <dbReference type="ARBA" id="ARBA00022801"/>
    </source>
</evidence>
<dbReference type="GO" id="GO:0008240">
    <property type="term" value="F:tripeptidyl-peptidase activity"/>
    <property type="evidence" value="ECO:0007669"/>
    <property type="project" value="TreeGrafter"/>
</dbReference>
<evidence type="ECO:0000256" key="4">
    <source>
        <dbReference type="ARBA" id="ARBA00022825"/>
    </source>
</evidence>
<sequence length="298" mass="30186">GTGKGVTIYTIDSGVRQSHQEFQAWNGGHGRASYGRNFAGGKNDGDASDCDGHGTHVASTAAGRTVGVAKEASVVALRVLDCAGSGRISDVVAALDWLAANHASPAIATLSLGVPEGKWSNALSDTVKTLIEDHSVTVVVAAGNSAVDSCLMSPGNVNGTLNVAASDLGPQKFNGPQTSAADSIYEYSNTGRCIDLFAPGVNILAACGGSGRCKQLNDSSYAWASGTSMAVPHAAGVAAIYLSDHPSATPEQVIKAIISVAGQGRIKSSALLPGTPNLLLSSDLYGDYRSRVTAASGP</sequence>
<dbReference type="PROSITE" id="PS00137">
    <property type="entry name" value="SUBTILASE_HIS"/>
    <property type="match status" value="1"/>
</dbReference>
<dbReference type="eggNOG" id="KOG1153">
    <property type="taxonomic scope" value="Eukaryota"/>
</dbReference>
<dbReference type="InterPro" id="IPR023828">
    <property type="entry name" value="Peptidase_S8_Ser-AS"/>
</dbReference>
<dbReference type="Pfam" id="PF00082">
    <property type="entry name" value="Peptidase_S8"/>
    <property type="match status" value="1"/>
</dbReference>
<dbReference type="PANTHER" id="PTHR43806">
    <property type="entry name" value="PEPTIDASE S8"/>
    <property type="match status" value="1"/>
</dbReference>
<dbReference type="InterPro" id="IPR000209">
    <property type="entry name" value="Peptidase_S8/S53_dom"/>
</dbReference>
<dbReference type="GO" id="GO:0005829">
    <property type="term" value="C:cytosol"/>
    <property type="evidence" value="ECO:0007669"/>
    <property type="project" value="TreeGrafter"/>
</dbReference>
<keyword evidence="4 6" id="KW-0720">Serine protease</keyword>
<dbReference type="PROSITE" id="PS51892">
    <property type="entry name" value="SUBTILASE"/>
    <property type="match status" value="1"/>
</dbReference>
<evidence type="ECO:0000256" key="5">
    <source>
        <dbReference type="PIRSR" id="PIRSR615500-1"/>
    </source>
</evidence>
<gene>
    <name evidence="8" type="ORF">COCSUDRAFT_19136</name>
</gene>
<dbReference type="GO" id="GO:0004252">
    <property type="term" value="F:serine-type endopeptidase activity"/>
    <property type="evidence" value="ECO:0007669"/>
    <property type="project" value="UniProtKB-UniRule"/>
</dbReference>
<dbReference type="CDD" id="cd04077">
    <property type="entry name" value="Peptidases_S8_PCSK9_ProteinaseK_like"/>
    <property type="match status" value="1"/>
</dbReference>
<keyword evidence="2 6" id="KW-0645">Protease</keyword>
<feature type="active site" description="Charge relay system" evidence="5 6">
    <location>
        <position position="53"/>
    </location>
</feature>
<evidence type="ECO:0000313" key="8">
    <source>
        <dbReference type="EMBL" id="EIE19827.1"/>
    </source>
</evidence>
<dbReference type="GeneID" id="17037800"/>
<dbReference type="KEGG" id="csl:COCSUDRAFT_19136"/>
<dbReference type="InterPro" id="IPR022398">
    <property type="entry name" value="Peptidase_S8_His-AS"/>
</dbReference>
<name>I0YN58_COCSC</name>
<dbReference type="OrthoDB" id="206201at2759"/>
<evidence type="ECO:0000259" key="7">
    <source>
        <dbReference type="Pfam" id="PF00082"/>
    </source>
</evidence>
<feature type="domain" description="Peptidase S8/S53" evidence="7">
    <location>
        <begin position="3"/>
        <end position="261"/>
    </location>
</feature>
<comment type="similarity">
    <text evidence="1 6">Belongs to the peptidase S8 family.</text>
</comment>